<accession>A0A915EB34</accession>
<dbReference type="WBParaSite" id="jg397">
    <property type="protein sequence ID" value="jg397"/>
    <property type="gene ID" value="jg397"/>
</dbReference>
<dbReference type="AlphaFoldDB" id="A0A915EB34"/>
<feature type="signal peptide" evidence="2">
    <location>
        <begin position="1"/>
        <end position="29"/>
    </location>
</feature>
<reference evidence="4" key="1">
    <citation type="submission" date="2022-11" db="UniProtKB">
        <authorList>
            <consortium name="WormBaseParasite"/>
        </authorList>
    </citation>
    <scope>IDENTIFICATION</scope>
</reference>
<feature type="compositionally biased region" description="Pro residues" evidence="1">
    <location>
        <begin position="43"/>
        <end position="65"/>
    </location>
</feature>
<proteinExistence type="predicted"/>
<keyword evidence="2" id="KW-0732">Signal</keyword>
<evidence type="ECO:0000313" key="3">
    <source>
        <dbReference type="Proteomes" id="UP000887574"/>
    </source>
</evidence>
<protein>
    <submittedName>
        <fullName evidence="4">Uncharacterized protein</fullName>
    </submittedName>
</protein>
<sequence length="112" mass="12409">MVMLLLHYRTSLTLQFVFLLAALAQVGNSMGPVDDTLPSGSNPAPPAPAPLSAPPTPAAAPPPSMPSFFQGLEEANPFLKIDFKDHQLREEIFPPHPTLGYDEFRRIWWWNA</sequence>
<organism evidence="3 4">
    <name type="scientific">Ditylenchus dipsaci</name>
    <dbReference type="NCBI Taxonomy" id="166011"/>
    <lineage>
        <taxon>Eukaryota</taxon>
        <taxon>Metazoa</taxon>
        <taxon>Ecdysozoa</taxon>
        <taxon>Nematoda</taxon>
        <taxon>Chromadorea</taxon>
        <taxon>Rhabditida</taxon>
        <taxon>Tylenchina</taxon>
        <taxon>Tylenchomorpha</taxon>
        <taxon>Sphaerularioidea</taxon>
        <taxon>Anguinidae</taxon>
        <taxon>Anguininae</taxon>
        <taxon>Ditylenchus</taxon>
    </lineage>
</organism>
<evidence type="ECO:0000256" key="1">
    <source>
        <dbReference type="SAM" id="MobiDB-lite"/>
    </source>
</evidence>
<dbReference type="Proteomes" id="UP000887574">
    <property type="component" value="Unplaced"/>
</dbReference>
<feature type="chain" id="PRO_5037294912" evidence="2">
    <location>
        <begin position="30"/>
        <end position="112"/>
    </location>
</feature>
<evidence type="ECO:0000313" key="4">
    <source>
        <dbReference type="WBParaSite" id="jg397"/>
    </source>
</evidence>
<name>A0A915EB34_9BILA</name>
<evidence type="ECO:0000256" key="2">
    <source>
        <dbReference type="SAM" id="SignalP"/>
    </source>
</evidence>
<keyword evidence="3" id="KW-1185">Reference proteome</keyword>
<feature type="region of interest" description="Disordered" evidence="1">
    <location>
        <begin position="31"/>
        <end position="66"/>
    </location>
</feature>